<feature type="transmembrane region" description="Helical" evidence="1">
    <location>
        <begin position="337"/>
        <end position="356"/>
    </location>
</feature>
<dbReference type="AlphaFoldDB" id="A0A1Y1QFV7"/>
<evidence type="ECO:0000313" key="2">
    <source>
        <dbReference type="EMBL" id="OQX04378.1"/>
    </source>
</evidence>
<protein>
    <recommendedName>
        <fullName evidence="4">7TM-DISM receptor extracellular domain-containing protein</fullName>
    </recommendedName>
</protein>
<evidence type="ECO:0000256" key="1">
    <source>
        <dbReference type="SAM" id="Phobius"/>
    </source>
</evidence>
<feature type="transmembrane region" description="Helical" evidence="1">
    <location>
        <begin position="266"/>
        <end position="285"/>
    </location>
</feature>
<keyword evidence="1" id="KW-1133">Transmembrane helix</keyword>
<feature type="transmembrane region" description="Helical" evidence="1">
    <location>
        <begin position="17"/>
        <end position="37"/>
    </location>
</feature>
<keyword evidence="1" id="KW-0472">Membrane</keyword>
<feature type="transmembrane region" description="Helical" evidence="1">
    <location>
        <begin position="148"/>
        <end position="167"/>
    </location>
</feature>
<name>A0A1Y1QFV7_9GAMM</name>
<gene>
    <name evidence="2" type="ORF">BWK73_36345</name>
</gene>
<proteinExistence type="predicted"/>
<comment type="caution">
    <text evidence="2">The sequence shown here is derived from an EMBL/GenBank/DDBJ whole genome shotgun (WGS) entry which is preliminary data.</text>
</comment>
<feature type="transmembrane region" description="Helical" evidence="1">
    <location>
        <begin position="241"/>
        <end position="260"/>
    </location>
</feature>
<feature type="transmembrane region" description="Helical" evidence="1">
    <location>
        <begin position="306"/>
        <end position="325"/>
    </location>
</feature>
<sequence>MHWLAALPQSKTPPANALLLGLVFICLVEALTLYLRLQLPWTGVQLASAEQQVVGQLANTSPVVDLLSNLSTLQALETPTARIELQPLLLAEPLSIKTYTQLNQYIALQAQLEQAFTGGMPVNLITAEQQRITLSITPYTTLAQLPAFFWWFALANITGLLVGVVVWTYKPHTLESTCLLLACVSYYCAGSIFRLLISREFYLPPAWLKVMIPAEALAMNVFLGSLLTILCYYPRQLVPRWEILVIASTMLLLTLNYHFQWVAMPWHIYITPIAPFIVMGTWLFYKQWQQTSGNPIDRTTVWILQFSALLPAWLIMFLYGFPLMFGVQPFISEVTTRALLVATFAGWAIGILRFRLFE</sequence>
<dbReference type="EMBL" id="MTEJ01000342">
    <property type="protein sequence ID" value="OQX04378.1"/>
    <property type="molecule type" value="Genomic_DNA"/>
</dbReference>
<feature type="transmembrane region" description="Helical" evidence="1">
    <location>
        <begin position="179"/>
        <end position="197"/>
    </location>
</feature>
<dbReference type="Proteomes" id="UP000192491">
    <property type="component" value="Unassembled WGS sequence"/>
</dbReference>
<evidence type="ECO:0000313" key="3">
    <source>
        <dbReference type="Proteomes" id="UP000192491"/>
    </source>
</evidence>
<accession>A0A1Y1QFV7</accession>
<organism evidence="2 3">
    <name type="scientific">Thiothrix lacustris</name>
    <dbReference type="NCBI Taxonomy" id="525917"/>
    <lineage>
        <taxon>Bacteria</taxon>
        <taxon>Pseudomonadati</taxon>
        <taxon>Pseudomonadota</taxon>
        <taxon>Gammaproteobacteria</taxon>
        <taxon>Thiotrichales</taxon>
        <taxon>Thiotrichaceae</taxon>
        <taxon>Thiothrix</taxon>
    </lineage>
</organism>
<keyword evidence="1" id="KW-0812">Transmembrane</keyword>
<evidence type="ECO:0008006" key="4">
    <source>
        <dbReference type="Google" id="ProtNLM"/>
    </source>
</evidence>
<feature type="non-terminal residue" evidence="2">
    <location>
        <position position="358"/>
    </location>
</feature>
<feature type="transmembrane region" description="Helical" evidence="1">
    <location>
        <begin position="217"/>
        <end position="234"/>
    </location>
</feature>
<reference evidence="2 3" key="1">
    <citation type="submission" date="2017-01" db="EMBL/GenBank/DDBJ databases">
        <title>Novel large sulfur bacteria in the metagenomes of groundwater-fed chemosynthetic microbial mats in the Lake Huron basin.</title>
        <authorList>
            <person name="Sharrar A.M."/>
            <person name="Flood B.E."/>
            <person name="Bailey J.V."/>
            <person name="Jones D.S."/>
            <person name="Biddanda B."/>
            <person name="Ruberg S.A."/>
            <person name="Marcus D.N."/>
            <person name="Dick G.J."/>
        </authorList>
    </citation>
    <scope>NUCLEOTIDE SEQUENCE [LARGE SCALE GENOMIC DNA]</scope>
    <source>
        <strain evidence="2">A8</strain>
    </source>
</reference>